<dbReference type="EMBL" id="CP002159">
    <property type="protein sequence ID" value="ADL56568.1"/>
    <property type="molecule type" value="Genomic_DNA"/>
</dbReference>
<proteinExistence type="predicted"/>
<dbReference type="eggNOG" id="COG3287">
    <property type="taxonomic scope" value="Bacteria"/>
</dbReference>
<dbReference type="Pfam" id="PF08495">
    <property type="entry name" value="FIST"/>
    <property type="match status" value="1"/>
</dbReference>
<feature type="domain" description="FIST" evidence="1">
    <location>
        <begin position="23"/>
        <end position="212"/>
    </location>
</feature>
<dbReference type="SMART" id="SM00897">
    <property type="entry name" value="FIST"/>
    <property type="match status" value="1"/>
</dbReference>
<dbReference type="PANTHER" id="PTHR40252">
    <property type="entry name" value="BLR0328 PROTEIN"/>
    <property type="match status" value="1"/>
</dbReference>
<evidence type="ECO:0000259" key="1">
    <source>
        <dbReference type="SMART" id="SM00897"/>
    </source>
</evidence>
<protein>
    <recommendedName>
        <fullName evidence="5">FIST C domain-containing protein</fullName>
    </recommendedName>
</protein>
<keyword evidence="4" id="KW-1185">Reference proteome</keyword>
<reference evidence="3 4" key="1">
    <citation type="submission" date="2010-08" db="EMBL/GenBank/DDBJ databases">
        <title>Complete sequence of Gallionella capsiferriformans ES-2.</title>
        <authorList>
            <consortium name="US DOE Joint Genome Institute"/>
            <person name="Lucas S."/>
            <person name="Copeland A."/>
            <person name="Lapidus A."/>
            <person name="Cheng J.-F."/>
            <person name="Bruce D."/>
            <person name="Goodwin L."/>
            <person name="Pitluck S."/>
            <person name="Chertkov O."/>
            <person name="Davenport K.W."/>
            <person name="Detter J.C."/>
            <person name="Han C."/>
            <person name="Tapia R."/>
            <person name="Land M."/>
            <person name="Hauser L."/>
            <person name="Chang Y.-J."/>
            <person name="Jeffries C."/>
            <person name="Kyrpides N."/>
            <person name="Ivanova N."/>
            <person name="Mikhailova N."/>
            <person name="Shelobolina E.S."/>
            <person name="Picardal F."/>
            <person name="Roden E."/>
            <person name="Emerson D."/>
            <person name="Woyke T."/>
        </authorList>
    </citation>
    <scope>NUCLEOTIDE SEQUENCE [LARGE SCALE GENOMIC DNA]</scope>
    <source>
        <strain evidence="3 4">ES-2</strain>
    </source>
</reference>
<dbReference type="PANTHER" id="PTHR40252:SF2">
    <property type="entry name" value="BLR0328 PROTEIN"/>
    <property type="match status" value="1"/>
</dbReference>
<evidence type="ECO:0000313" key="4">
    <source>
        <dbReference type="Proteomes" id="UP000001235"/>
    </source>
</evidence>
<dbReference type="InterPro" id="IPR019494">
    <property type="entry name" value="FIST_C"/>
</dbReference>
<dbReference type="KEGG" id="gca:Galf_2569"/>
<evidence type="ECO:0000313" key="3">
    <source>
        <dbReference type="EMBL" id="ADL56568.1"/>
    </source>
</evidence>
<dbReference type="Pfam" id="PF10442">
    <property type="entry name" value="FIST_C"/>
    <property type="match status" value="1"/>
</dbReference>
<dbReference type="AlphaFoldDB" id="D9SCI7"/>
<dbReference type="SMART" id="SM01204">
    <property type="entry name" value="FIST_C"/>
    <property type="match status" value="1"/>
</dbReference>
<dbReference type="OrthoDB" id="9770435at2"/>
<dbReference type="RefSeq" id="WP_013294488.1">
    <property type="nucleotide sequence ID" value="NC_014394.1"/>
</dbReference>
<gene>
    <name evidence="3" type="ordered locus">Galf_2569</name>
</gene>
<dbReference type="Proteomes" id="UP000001235">
    <property type="component" value="Chromosome"/>
</dbReference>
<organism evidence="3 4">
    <name type="scientific">Gallionella capsiferriformans (strain ES-2)</name>
    <name type="common">Gallionella ferruginea capsiferriformans (strain ES-2)</name>
    <dbReference type="NCBI Taxonomy" id="395494"/>
    <lineage>
        <taxon>Bacteria</taxon>
        <taxon>Pseudomonadati</taxon>
        <taxon>Pseudomonadota</taxon>
        <taxon>Betaproteobacteria</taxon>
        <taxon>Nitrosomonadales</taxon>
        <taxon>Gallionellaceae</taxon>
        <taxon>Gallionella</taxon>
    </lineage>
</organism>
<evidence type="ECO:0008006" key="5">
    <source>
        <dbReference type="Google" id="ProtNLM"/>
    </source>
</evidence>
<name>D9SCI7_GALCS</name>
<evidence type="ECO:0000259" key="2">
    <source>
        <dbReference type="SMART" id="SM01204"/>
    </source>
</evidence>
<sequence>MQIGQIGWSGKSGWEPAPSFSATADLVLVFADDAAFQTEACYSELCSLFPAAHIIGCTSSGSVMGVEISDGDMVATIVKLENSRVRLATVDVQPQESVQTLGAALMAELAAPDLRHAFILSDGLQVNGSELAKGLNAAGIPVTGGLAGDGTRFGQTWVMANAPARSGRIAALGFYGNVTVKSGCFAGWEEFGAERIVTKSAGNVVYEIDGEPALALYKKYLGEQAENLPASGLRFPLSMQASRSDKALIRTLLAVSEADQSLTFAGDVPQGYLCKLMRTNLDNLIDSAGLAAEAAQPASDGAAGLCLVVSCVGRRLVMGQLTEEELEIVQETLGDATAIAGFYSYGELAPFSDVMQCQLHNQTMTLTTLYE</sequence>
<dbReference type="InterPro" id="IPR013702">
    <property type="entry name" value="FIST_domain_N"/>
</dbReference>
<dbReference type="HOGENOM" id="CLU_052774_2_0_4"/>
<dbReference type="STRING" id="395494.Galf_2569"/>
<accession>D9SCI7</accession>
<feature type="domain" description="FIST C-domain" evidence="2">
    <location>
        <begin position="213"/>
        <end position="351"/>
    </location>
</feature>